<name>A0A9K3GWZ1_HELAN</name>
<evidence type="ECO:0000313" key="2">
    <source>
        <dbReference type="Proteomes" id="UP000215914"/>
    </source>
</evidence>
<gene>
    <name evidence="1" type="ORF">HanXRQr2_Chr17g0824801</name>
</gene>
<keyword evidence="2" id="KW-1185">Reference proteome</keyword>
<dbReference type="Gramene" id="mRNA:HanXRQr2_Chr17g0824801">
    <property type="protein sequence ID" value="mRNA:HanXRQr2_Chr17g0824801"/>
    <property type="gene ID" value="HanXRQr2_Chr17g0824801"/>
</dbReference>
<dbReference type="EMBL" id="MNCJ02000332">
    <property type="protein sequence ID" value="KAF5757284.1"/>
    <property type="molecule type" value="Genomic_DNA"/>
</dbReference>
<reference evidence="1" key="2">
    <citation type="submission" date="2020-06" db="EMBL/GenBank/DDBJ databases">
        <title>Helianthus annuus Genome sequencing and assembly Release 2.</title>
        <authorList>
            <person name="Gouzy J."/>
            <person name="Langlade N."/>
            <person name="Munos S."/>
        </authorList>
    </citation>
    <scope>NUCLEOTIDE SEQUENCE</scope>
    <source>
        <tissue evidence="1">Leaves</tissue>
    </source>
</reference>
<accession>A0A9K3GWZ1</accession>
<dbReference type="AlphaFoldDB" id="A0A9K3GWZ1"/>
<proteinExistence type="predicted"/>
<organism evidence="1 2">
    <name type="scientific">Helianthus annuus</name>
    <name type="common">Common sunflower</name>
    <dbReference type="NCBI Taxonomy" id="4232"/>
    <lineage>
        <taxon>Eukaryota</taxon>
        <taxon>Viridiplantae</taxon>
        <taxon>Streptophyta</taxon>
        <taxon>Embryophyta</taxon>
        <taxon>Tracheophyta</taxon>
        <taxon>Spermatophyta</taxon>
        <taxon>Magnoliopsida</taxon>
        <taxon>eudicotyledons</taxon>
        <taxon>Gunneridae</taxon>
        <taxon>Pentapetalae</taxon>
        <taxon>asterids</taxon>
        <taxon>campanulids</taxon>
        <taxon>Asterales</taxon>
        <taxon>Asteraceae</taxon>
        <taxon>Asteroideae</taxon>
        <taxon>Heliantheae alliance</taxon>
        <taxon>Heliantheae</taxon>
        <taxon>Helianthus</taxon>
    </lineage>
</organism>
<comment type="caution">
    <text evidence="1">The sequence shown here is derived from an EMBL/GenBank/DDBJ whole genome shotgun (WGS) entry which is preliminary data.</text>
</comment>
<reference evidence="1" key="1">
    <citation type="journal article" date="2017" name="Nature">
        <title>The sunflower genome provides insights into oil metabolism, flowering and Asterid evolution.</title>
        <authorList>
            <person name="Badouin H."/>
            <person name="Gouzy J."/>
            <person name="Grassa C.J."/>
            <person name="Murat F."/>
            <person name="Staton S.E."/>
            <person name="Cottret L."/>
            <person name="Lelandais-Briere C."/>
            <person name="Owens G.L."/>
            <person name="Carrere S."/>
            <person name="Mayjonade B."/>
            <person name="Legrand L."/>
            <person name="Gill N."/>
            <person name="Kane N.C."/>
            <person name="Bowers J.E."/>
            <person name="Hubner S."/>
            <person name="Bellec A."/>
            <person name="Berard A."/>
            <person name="Berges H."/>
            <person name="Blanchet N."/>
            <person name="Boniface M.C."/>
            <person name="Brunel D."/>
            <person name="Catrice O."/>
            <person name="Chaidir N."/>
            <person name="Claudel C."/>
            <person name="Donnadieu C."/>
            <person name="Faraut T."/>
            <person name="Fievet G."/>
            <person name="Helmstetter N."/>
            <person name="King M."/>
            <person name="Knapp S.J."/>
            <person name="Lai Z."/>
            <person name="Le Paslier M.C."/>
            <person name="Lippi Y."/>
            <person name="Lorenzon L."/>
            <person name="Mandel J.R."/>
            <person name="Marage G."/>
            <person name="Marchand G."/>
            <person name="Marquand E."/>
            <person name="Bret-Mestries E."/>
            <person name="Morien E."/>
            <person name="Nambeesan S."/>
            <person name="Nguyen T."/>
            <person name="Pegot-Espagnet P."/>
            <person name="Pouilly N."/>
            <person name="Raftis F."/>
            <person name="Sallet E."/>
            <person name="Schiex T."/>
            <person name="Thomas J."/>
            <person name="Vandecasteele C."/>
            <person name="Vares D."/>
            <person name="Vear F."/>
            <person name="Vautrin S."/>
            <person name="Crespi M."/>
            <person name="Mangin B."/>
            <person name="Burke J.M."/>
            <person name="Salse J."/>
            <person name="Munos S."/>
            <person name="Vincourt P."/>
            <person name="Rieseberg L.H."/>
            <person name="Langlade N.B."/>
        </authorList>
    </citation>
    <scope>NUCLEOTIDE SEQUENCE</scope>
    <source>
        <tissue evidence="1">Leaves</tissue>
    </source>
</reference>
<protein>
    <submittedName>
        <fullName evidence="1">Uncharacterized protein</fullName>
    </submittedName>
</protein>
<dbReference type="Proteomes" id="UP000215914">
    <property type="component" value="Unassembled WGS sequence"/>
</dbReference>
<sequence>MNITLLLKLAAPIAYTSQQVGIRLVNLTSIKTNRVARIRTQVHWLTMKHDLLFLSKDSTKLTLN</sequence>
<evidence type="ECO:0000313" key="1">
    <source>
        <dbReference type="EMBL" id="KAF5757284.1"/>
    </source>
</evidence>